<keyword evidence="9" id="KW-1185">Reference proteome</keyword>
<dbReference type="Pfam" id="PF07681">
    <property type="entry name" value="DoxX"/>
    <property type="match status" value="1"/>
</dbReference>
<comment type="subcellular location">
    <subcellularLocation>
        <location evidence="1">Cell membrane</location>
        <topology evidence="1">Multi-pass membrane protein</topology>
    </subcellularLocation>
</comment>
<dbReference type="PANTHER" id="PTHR33452">
    <property type="entry name" value="OXIDOREDUCTASE CATD-RELATED"/>
    <property type="match status" value="1"/>
</dbReference>
<evidence type="ECO:0000313" key="9">
    <source>
        <dbReference type="Proteomes" id="UP001501455"/>
    </source>
</evidence>
<gene>
    <name evidence="8" type="ORF">GCM10019016_134270</name>
</gene>
<evidence type="ECO:0000256" key="1">
    <source>
        <dbReference type="ARBA" id="ARBA00004651"/>
    </source>
</evidence>
<evidence type="ECO:0000256" key="4">
    <source>
        <dbReference type="ARBA" id="ARBA00022692"/>
    </source>
</evidence>
<keyword evidence="4" id="KW-0812">Transmembrane</keyword>
<feature type="compositionally biased region" description="Basic residues" evidence="7">
    <location>
        <begin position="1"/>
        <end position="14"/>
    </location>
</feature>
<dbReference type="InterPro" id="IPR051907">
    <property type="entry name" value="DoxX-like_oxidoreductase"/>
</dbReference>
<keyword evidence="5" id="KW-1133">Transmembrane helix</keyword>
<comment type="similarity">
    <text evidence="2">Belongs to the DoxX family.</text>
</comment>
<proteinExistence type="inferred from homology"/>
<dbReference type="EMBL" id="BAAAXF010000090">
    <property type="protein sequence ID" value="GAA3506312.1"/>
    <property type="molecule type" value="Genomic_DNA"/>
</dbReference>
<evidence type="ECO:0000256" key="3">
    <source>
        <dbReference type="ARBA" id="ARBA00022475"/>
    </source>
</evidence>
<organism evidence="8 9">
    <name type="scientific">Streptomyces prasinosporus</name>
    <dbReference type="NCBI Taxonomy" id="68256"/>
    <lineage>
        <taxon>Bacteria</taxon>
        <taxon>Bacillati</taxon>
        <taxon>Actinomycetota</taxon>
        <taxon>Actinomycetes</taxon>
        <taxon>Kitasatosporales</taxon>
        <taxon>Streptomycetaceae</taxon>
        <taxon>Streptomyces</taxon>
        <taxon>Streptomyces albogriseolus group</taxon>
    </lineage>
</organism>
<protein>
    <submittedName>
        <fullName evidence="8">DoxX family protein</fullName>
    </submittedName>
</protein>
<sequence length="202" mass="21704">MRARRMVPARRGTRPARTTDTQEKDMSLLRVVGRPMLASMFVAGGLDSVRSPQNVAPVAESVVRPVTDRVPVLPDSTEQAVRLSGAVQVVAGLLLAAGRVPRPAALALAATLVPTTLAAHRFWEEEDPDGKAQQRIHFLKNLAMLGGLLIVADDTGAAPSLLWRSRHAARDLRRDAHLVQRSFRAGARPASAAGRVRAALSH</sequence>
<evidence type="ECO:0000256" key="2">
    <source>
        <dbReference type="ARBA" id="ARBA00006679"/>
    </source>
</evidence>
<evidence type="ECO:0000256" key="5">
    <source>
        <dbReference type="ARBA" id="ARBA00022989"/>
    </source>
</evidence>
<comment type="caution">
    <text evidence="8">The sequence shown here is derived from an EMBL/GenBank/DDBJ whole genome shotgun (WGS) entry which is preliminary data.</text>
</comment>
<dbReference type="Proteomes" id="UP001501455">
    <property type="component" value="Unassembled WGS sequence"/>
</dbReference>
<dbReference type="PANTHER" id="PTHR33452:SF1">
    <property type="entry name" value="INNER MEMBRANE PROTEIN YPHA-RELATED"/>
    <property type="match status" value="1"/>
</dbReference>
<evidence type="ECO:0000256" key="7">
    <source>
        <dbReference type="SAM" id="MobiDB-lite"/>
    </source>
</evidence>
<keyword evidence="3" id="KW-1003">Cell membrane</keyword>
<name>A0ABP6UFA6_9ACTN</name>
<accession>A0ABP6UFA6</accession>
<evidence type="ECO:0000256" key="6">
    <source>
        <dbReference type="ARBA" id="ARBA00023136"/>
    </source>
</evidence>
<dbReference type="InterPro" id="IPR032808">
    <property type="entry name" value="DoxX"/>
</dbReference>
<evidence type="ECO:0000313" key="8">
    <source>
        <dbReference type="EMBL" id="GAA3506312.1"/>
    </source>
</evidence>
<reference evidence="9" key="1">
    <citation type="journal article" date="2019" name="Int. J. Syst. Evol. Microbiol.">
        <title>The Global Catalogue of Microorganisms (GCM) 10K type strain sequencing project: providing services to taxonomists for standard genome sequencing and annotation.</title>
        <authorList>
            <consortium name="The Broad Institute Genomics Platform"/>
            <consortium name="The Broad Institute Genome Sequencing Center for Infectious Disease"/>
            <person name="Wu L."/>
            <person name="Ma J."/>
        </authorList>
    </citation>
    <scope>NUCLEOTIDE SEQUENCE [LARGE SCALE GENOMIC DNA]</scope>
    <source>
        <strain evidence="9">JCM 4816</strain>
    </source>
</reference>
<feature type="region of interest" description="Disordered" evidence="7">
    <location>
        <begin position="1"/>
        <end position="22"/>
    </location>
</feature>
<keyword evidence="6" id="KW-0472">Membrane</keyword>